<dbReference type="InterPro" id="IPR012902">
    <property type="entry name" value="N_methyl_site"/>
</dbReference>
<evidence type="ECO:0000256" key="2">
    <source>
        <dbReference type="ARBA" id="ARBA00022481"/>
    </source>
</evidence>
<feature type="transmembrane region" description="Helical" evidence="6">
    <location>
        <begin position="21"/>
        <end position="43"/>
    </location>
</feature>
<organism evidence="7 8">
    <name type="scientific">Syntrophotalea carbinolica (strain DSM 2380 / NBRC 103641 / GraBd1)</name>
    <name type="common">Pelobacter carbinolicus</name>
    <dbReference type="NCBI Taxonomy" id="338963"/>
    <lineage>
        <taxon>Bacteria</taxon>
        <taxon>Pseudomonadati</taxon>
        <taxon>Thermodesulfobacteriota</taxon>
        <taxon>Desulfuromonadia</taxon>
        <taxon>Desulfuromonadales</taxon>
        <taxon>Syntrophotaleaceae</taxon>
        <taxon>Syntrophotalea</taxon>
    </lineage>
</organism>
<sequence length="701" mass="77375">MDVGTMNKPDRYHKQAQSGFTLLEMLLVLFILGMLAALVVPAMGRLDDHERERFTRQRMELIRRAILGPDDRFDAEGRPIVGGYVGDIRAWPDLWEARAEIRPNFVGSGWENPGSMTAGLGQGPDYTLDPALVFYRPSGRFVKKKWKWYLPYRRLYDDTTANADHIGGLETENEGQPRGLWTRYPEELPVDIGSHKAPGLDLGEDWKGPYLMPPADDNVADGGHWAESDDEYGALEPLWHNSGAHAGSETWEEGSYGPASELGEHFDEKESFRLLQSNGRLIDGWGRALRFFITEDPDWPGGTIFWILSEGPDREGTYPSKGTCASHAWSVDATDVMATAYDEDDEKNLDNIVVKLYSRDWEALFAAEQARKKGDTRSTLEAVRKALVGQAPDGLDSGFTGDLTRWPRLFRWEDNGTPADATDDYWDDENDEATPVAYTKGQPRGLWASKPNGSDSGDDLDASQWGIGWRHAYLKAPVGSDGHQFLRDAWGREILFFHDATNGLWLILSRGPDGLFDFGDTDTLPEGSPDGTDDYQEPASFTEAVDVTNYDPTASPNADNCHIVVAERDWLPGFFRLPQLTVYDATAGITKARFFRSDGAAAGDDLLTATTLVDGGDSDGNDDWVAGDGTPVNPAFNFDDTTTQKAASGARYLVVWNDNDGDDIPDSGENGFTILYNVTAVAGSGEQTDLTMDADNFAALP</sequence>
<dbReference type="GO" id="GO:0015627">
    <property type="term" value="C:type II protein secretion system complex"/>
    <property type="evidence" value="ECO:0007669"/>
    <property type="project" value="InterPro"/>
</dbReference>
<reference evidence="8" key="1">
    <citation type="submission" date="2005-10" db="EMBL/GenBank/DDBJ databases">
        <title>Complete sequence of Pelobacter carbinolicus DSM 2380.</title>
        <authorList>
            <person name="Copeland A."/>
            <person name="Lucas S."/>
            <person name="Lapidus A."/>
            <person name="Barry K."/>
            <person name="Detter J.C."/>
            <person name="Glavina T."/>
            <person name="Hammon N."/>
            <person name="Israni S."/>
            <person name="Pitluck S."/>
            <person name="Chertkov O."/>
            <person name="Schmutz J."/>
            <person name="Larimer F."/>
            <person name="Land M."/>
            <person name="Kyrpides N."/>
            <person name="Ivanova N."/>
            <person name="Richardson P."/>
        </authorList>
    </citation>
    <scope>NUCLEOTIDE SEQUENCE [LARGE SCALE GENOMIC DNA]</scope>
    <source>
        <strain evidence="8">DSM 2380 / NBRC 103641 / GraBd1</strain>
    </source>
</reference>
<dbReference type="Proteomes" id="UP000002534">
    <property type="component" value="Chromosome"/>
</dbReference>
<reference evidence="7 8" key="2">
    <citation type="journal article" date="2012" name="BMC Genomics">
        <title>The genome of Pelobacter carbinolicus reveals surprising metabolic capabilities and physiological features.</title>
        <authorList>
            <person name="Aklujkar M."/>
            <person name="Haveman S.A."/>
            <person name="Didonato R.Jr."/>
            <person name="Chertkov O."/>
            <person name="Han C.S."/>
            <person name="Land M.L."/>
            <person name="Brown P."/>
            <person name="Lovley D.R."/>
        </authorList>
    </citation>
    <scope>NUCLEOTIDE SEQUENCE [LARGE SCALE GENOMIC DNA]</scope>
    <source>
        <strain evidence="8">DSM 2380 / NBRC 103641 / GraBd1</strain>
    </source>
</reference>
<evidence type="ECO:0000313" key="8">
    <source>
        <dbReference type="Proteomes" id="UP000002534"/>
    </source>
</evidence>
<dbReference type="EMBL" id="CP000142">
    <property type="protein sequence ID" value="ABA88121.1"/>
    <property type="molecule type" value="Genomic_DNA"/>
</dbReference>
<evidence type="ECO:0000256" key="1">
    <source>
        <dbReference type="ARBA" id="ARBA00004167"/>
    </source>
</evidence>
<keyword evidence="2" id="KW-0488">Methylation</keyword>
<dbReference type="InterPro" id="IPR002416">
    <property type="entry name" value="T2SS_protein-GspH"/>
</dbReference>
<protein>
    <submittedName>
        <fullName evidence="7">Type IV pilus minor pilin PihQ</fullName>
    </submittedName>
</protein>
<keyword evidence="3 6" id="KW-0812">Transmembrane</keyword>
<keyword evidence="8" id="KW-1185">Reference proteome</keyword>
<evidence type="ECO:0000256" key="5">
    <source>
        <dbReference type="ARBA" id="ARBA00023136"/>
    </source>
</evidence>
<evidence type="ECO:0000256" key="6">
    <source>
        <dbReference type="SAM" id="Phobius"/>
    </source>
</evidence>
<dbReference type="SUPFAM" id="SSF54523">
    <property type="entry name" value="Pili subunits"/>
    <property type="match status" value="1"/>
</dbReference>
<dbReference type="NCBIfam" id="TIGR02532">
    <property type="entry name" value="IV_pilin_GFxxxE"/>
    <property type="match status" value="1"/>
</dbReference>
<dbReference type="HOGENOM" id="CLU_393208_0_0_7"/>
<dbReference type="PRINTS" id="PR00885">
    <property type="entry name" value="BCTERIALGSPH"/>
</dbReference>
<dbReference type="AlphaFoldDB" id="Q3A686"/>
<dbReference type="InterPro" id="IPR045584">
    <property type="entry name" value="Pilin-like"/>
</dbReference>
<comment type="subcellular location">
    <subcellularLocation>
        <location evidence="1">Membrane</location>
        <topology evidence="1">Single-pass membrane protein</topology>
    </subcellularLocation>
</comment>
<evidence type="ECO:0000256" key="4">
    <source>
        <dbReference type="ARBA" id="ARBA00022989"/>
    </source>
</evidence>
<gene>
    <name evidence="7" type="primary">pihQ</name>
    <name evidence="7" type="ordered locus">Pcar_0866</name>
</gene>
<keyword evidence="4 6" id="KW-1133">Transmembrane helix</keyword>
<dbReference type="eggNOG" id="COG2165">
    <property type="taxonomic scope" value="Bacteria"/>
</dbReference>
<dbReference type="KEGG" id="pca:Pcar_0866"/>
<evidence type="ECO:0000313" key="7">
    <source>
        <dbReference type="EMBL" id="ABA88121.1"/>
    </source>
</evidence>
<evidence type="ECO:0000256" key="3">
    <source>
        <dbReference type="ARBA" id="ARBA00022692"/>
    </source>
</evidence>
<accession>Q3A686</accession>
<dbReference type="STRING" id="338963.Pcar_0866"/>
<dbReference type="Pfam" id="PF07963">
    <property type="entry name" value="N_methyl"/>
    <property type="match status" value="1"/>
</dbReference>
<name>Q3A686_SYNC1</name>
<dbReference type="GO" id="GO:0015628">
    <property type="term" value="P:protein secretion by the type II secretion system"/>
    <property type="evidence" value="ECO:0007669"/>
    <property type="project" value="InterPro"/>
</dbReference>
<dbReference type="GO" id="GO:0016020">
    <property type="term" value="C:membrane"/>
    <property type="evidence" value="ECO:0007669"/>
    <property type="project" value="UniProtKB-SubCell"/>
</dbReference>
<proteinExistence type="predicted"/>
<dbReference type="PROSITE" id="PS00409">
    <property type="entry name" value="PROKAR_NTER_METHYL"/>
    <property type="match status" value="1"/>
</dbReference>
<keyword evidence="5 6" id="KW-0472">Membrane</keyword>